<keyword evidence="1" id="KW-0472">Membrane</keyword>
<name>A0A9X2Z7D6_9MYCO</name>
<reference evidence="2" key="2">
    <citation type="journal article" date="2022" name="BMC Genomics">
        <title>Comparative genome analysis of mycobacteria focusing on tRNA and non-coding RNA.</title>
        <authorList>
            <person name="Behra P.R.K."/>
            <person name="Pettersson B.M.F."/>
            <person name="Ramesh M."/>
            <person name="Das S."/>
            <person name="Dasgupta S."/>
            <person name="Kirsebom L.A."/>
        </authorList>
    </citation>
    <scope>NUCLEOTIDE SEQUENCE</scope>
    <source>
        <strain evidence="2">DSM 44838</strain>
    </source>
</reference>
<feature type="transmembrane region" description="Helical" evidence="1">
    <location>
        <begin position="114"/>
        <end position="134"/>
    </location>
</feature>
<evidence type="ECO:0000313" key="2">
    <source>
        <dbReference type="EMBL" id="MCV7423525.1"/>
    </source>
</evidence>
<protein>
    <submittedName>
        <fullName evidence="2">Uncharacterized protein</fullName>
    </submittedName>
</protein>
<gene>
    <name evidence="2" type="ORF">H7K45_23495</name>
</gene>
<evidence type="ECO:0000256" key="1">
    <source>
        <dbReference type="SAM" id="Phobius"/>
    </source>
</evidence>
<feature type="transmembrane region" description="Helical" evidence="1">
    <location>
        <begin position="164"/>
        <end position="183"/>
    </location>
</feature>
<keyword evidence="3" id="KW-1185">Reference proteome</keyword>
<keyword evidence="1" id="KW-1133">Transmembrane helix</keyword>
<evidence type="ECO:0000313" key="3">
    <source>
        <dbReference type="Proteomes" id="UP001141629"/>
    </source>
</evidence>
<organism evidence="2 3">
    <name type="scientific">Mycobacterium yunnanensis</name>
    <dbReference type="NCBI Taxonomy" id="368477"/>
    <lineage>
        <taxon>Bacteria</taxon>
        <taxon>Bacillati</taxon>
        <taxon>Actinomycetota</taxon>
        <taxon>Actinomycetes</taxon>
        <taxon>Mycobacteriales</taxon>
        <taxon>Mycobacteriaceae</taxon>
        <taxon>Mycobacterium</taxon>
    </lineage>
</organism>
<feature type="transmembrane region" description="Helical" evidence="1">
    <location>
        <begin position="42"/>
        <end position="63"/>
    </location>
</feature>
<dbReference type="EMBL" id="JACKVK010000012">
    <property type="protein sequence ID" value="MCV7423525.1"/>
    <property type="molecule type" value="Genomic_DNA"/>
</dbReference>
<dbReference type="AlphaFoldDB" id="A0A9X2Z7D6"/>
<dbReference type="Proteomes" id="UP001141629">
    <property type="component" value="Unassembled WGS sequence"/>
</dbReference>
<comment type="caution">
    <text evidence="2">The sequence shown here is derived from an EMBL/GenBank/DDBJ whole genome shotgun (WGS) entry which is preliminary data.</text>
</comment>
<accession>A0A9X2Z7D6</accession>
<feature type="transmembrane region" description="Helical" evidence="1">
    <location>
        <begin position="75"/>
        <end position="93"/>
    </location>
</feature>
<sequence length="184" mass="20309">MDKLHWVTSTLGIVLALGLTRLLTTGVSLFRVRDQVKMDWMAVVWAGSIFLLLLQLSWATLYLAQVDTNWTFPKFLVVLSEATLLYVAAALILPSHELRAGETLRDYFDKDGHWAVAVVAVYKAVAMLMNWAAFDAWPLTRDGAVNAVLLVSATAFGMTHRVRAQWVTTLVFAAVLVGAAFLIG</sequence>
<keyword evidence="1" id="KW-0812">Transmembrane</keyword>
<proteinExistence type="predicted"/>
<feature type="transmembrane region" description="Helical" evidence="1">
    <location>
        <begin position="6"/>
        <end position="30"/>
    </location>
</feature>
<dbReference type="RefSeq" id="WP_263998482.1">
    <property type="nucleotide sequence ID" value="NZ_JACKVK010000012.1"/>
</dbReference>
<reference evidence="2" key="1">
    <citation type="submission" date="2020-07" db="EMBL/GenBank/DDBJ databases">
        <authorList>
            <person name="Pettersson B.M.F."/>
            <person name="Behra P.R.K."/>
            <person name="Ramesh M."/>
            <person name="Das S."/>
            <person name="Dasgupta S."/>
            <person name="Kirsebom L.A."/>
        </authorList>
    </citation>
    <scope>NUCLEOTIDE SEQUENCE</scope>
    <source>
        <strain evidence="2">DSM 44838</strain>
    </source>
</reference>